<dbReference type="PANTHER" id="PTHR43715:SF1">
    <property type="entry name" value="GDP-MANNOSE 4,6 DEHYDRATASE"/>
    <property type="match status" value="1"/>
</dbReference>
<feature type="domain" description="NAD(P)-binding" evidence="7">
    <location>
        <begin position="4"/>
        <end position="232"/>
    </location>
</feature>
<dbReference type="InterPro" id="IPR006368">
    <property type="entry name" value="GDP_Man_deHydtase"/>
</dbReference>
<comment type="cofactor">
    <cofactor evidence="1">
        <name>NADP(+)</name>
        <dbReference type="ChEBI" id="CHEBI:58349"/>
    </cofactor>
</comment>
<evidence type="ECO:0000256" key="6">
    <source>
        <dbReference type="ARBA" id="ARBA00031085"/>
    </source>
</evidence>
<evidence type="ECO:0000313" key="8">
    <source>
        <dbReference type="EMBL" id="CAD7285635.1"/>
    </source>
</evidence>
<sequence>MAVLFQLEAIRKFAPHCRYYNAGSSEEFGDVITAPQSEEHPLRPRSPYGAAKAAARHLVKVYRESYNLYAIQGWLFNHEGTRRGEEFVTRKITKAVARIKQAIDREEAYNLLELGNIESKRDWSDAEDFVIGVWQMLNQQEPREYVLSSNETHTIREFVELAFEAAGIHGEWKGSSINEIFQQKETGRVLMVINEKFYRPAEVELLLGDSTKARQELEWEPKTSFKNLIDKMVSSDILSLDGKE</sequence>
<accession>A0A7R9C3H4</accession>
<dbReference type="InterPro" id="IPR016040">
    <property type="entry name" value="NAD(P)-bd_dom"/>
</dbReference>
<dbReference type="UniPathway" id="UPA00128">
    <property type="reaction ID" value="UER00190"/>
</dbReference>
<dbReference type="EMBL" id="CAJPEX010018432">
    <property type="protein sequence ID" value="CAG0925787.1"/>
    <property type="molecule type" value="Genomic_DNA"/>
</dbReference>
<comment type="pathway">
    <text evidence="2">Nucleotide-sugar biosynthesis; GDP-L-fucose biosynthesis via de novo pathway; GDP-L-fucose from GDP-alpha-D-mannose: step 1/2.</text>
</comment>
<dbReference type="EMBL" id="OA900469">
    <property type="protein sequence ID" value="CAD7285635.1"/>
    <property type="molecule type" value="Genomic_DNA"/>
</dbReference>
<dbReference type="InterPro" id="IPR036291">
    <property type="entry name" value="NAD(P)-bd_dom_sf"/>
</dbReference>
<dbReference type="Pfam" id="PF16363">
    <property type="entry name" value="GDP_Man_Dehyd"/>
    <property type="match status" value="1"/>
</dbReference>
<dbReference type="Gene3D" id="3.90.25.10">
    <property type="entry name" value="UDP-galactose 4-epimerase, domain 1"/>
    <property type="match status" value="1"/>
</dbReference>
<evidence type="ECO:0000256" key="5">
    <source>
        <dbReference type="ARBA" id="ARBA00023239"/>
    </source>
</evidence>
<dbReference type="EC" id="4.2.1.47" evidence="4"/>
<dbReference type="PANTHER" id="PTHR43715">
    <property type="entry name" value="GDP-MANNOSE 4,6-DEHYDRATASE"/>
    <property type="match status" value="1"/>
</dbReference>
<reference evidence="8" key="1">
    <citation type="submission" date="2020-11" db="EMBL/GenBank/DDBJ databases">
        <authorList>
            <person name="Tran Van P."/>
        </authorList>
    </citation>
    <scope>NUCLEOTIDE SEQUENCE</scope>
</reference>
<keyword evidence="5" id="KW-0456">Lyase</keyword>
<organism evidence="8">
    <name type="scientific">Notodromas monacha</name>
    <dbReference type="NCBI Taxonomy" id="399045"/>
    <lineage>
        <taxon>Eukaryota</taxon>
        <taxon>Metazoa</taxon>
        <taxon>Ecdysozoa</taxon>
        <taxon>Arthropoda</taxon>
        <taxon>Crustacea</taxon>
        <taxon>Oligostraca</taxon>
        <taxon>Ostracoda</taxon>
        <taxon>Podocopa</taxon>
        <taxon>Podocopida</taxon>
        <taxon>Cypridocopina</taxon>
        <taxon>Cypridoidea</taxon>
        <taxon>Cyprididae</taxon>
        <taxon>Notodromas</taxon>
    </lineage>
</organism>
<evidence type="ECO:0000256" key="4">
    <source>
        <dbReference type="ARBA" id="ARBA00011989"/>
    </source>
</evidence>
<proteinExistence type="inferred from homology"/>
<evidence type="ECO:0000313" key="9">
    <source>
        <dbReference type="Proteomes" id="UP000678499"/>
    </source>
</evidence>
<dbReference type="Proteomes" id="UP000678499">
    <property type="component" value="Unassembled WGS sequence"/>
</dbReference>
<gene>
    <name evidence="8" type="ORF">NMOB1V02_LOCUS13237</name>
</gene>
<dbReference type="GO" id="GO:0008446">
    <property type="term" value="F:GDP-mannose 4,6-dehydratase activity"/>
    <property type="evidence" value="ECO:0007669"/>
    <property type="project" value="UniProtKB-EC"/>
</dbReference>
<dbReference type="AlphaFoldDB" id="A0A7R9C3H4"/>
<name>A0A7R9C3H4_9CRUS</name>
<evidence type="ECO:0000256" key="3">
    <source>
        <dbReference type="ARBA" id="ARBA00009263"/>
    </source>
</evidence>
<protein>
    <recommendedName>
        <fullName evidence="4">GDP-mannose 4,6-dehydratase</fullName>
        <ecNumber evidence="4">4.2.1.47</ecNumber>
    </recommendedName>
    <alternativeName>
        <fullName evidence="6">GDP-D-mannose dehydratase</fullName>
    </alternativeName>
</protein>
<dbReference type="OrthoDB" id="10253554at2759"/>
<evidence type="ECO:0000259" key="7">
    <source>
        <dbReference type="Pfam" id="PF16363"/>
    </source>
</evidence>
<comment type="similarity">
    <text evidence="3">Belongs to the NAD(P)-dependent epimerase/dehydratase family. GDP-mannose 4,6-dehydratase subfamily.</text>
</comment>
<evidence type="ECO:0000256" key="1">
    <source>
        <dbReference type="ARBA" id="ARBA00001937"/>
    </source>
</evidence>
<keyword evidence="9" id="KW-1185">Reference proteome</keyword>
<dbReference type="Gene3D" id="3.40.50.720">
    <property type="entry name" value="NAD(P)-binding Rossmann-like Domain"/>
    <property type="match status" value="1"/>
</dbReference>
<evidence type="ECO:0000256" key="2">
    <source>
        <dbReference type="ARBA" id="ARBA00004912"/>
    </source>
</evidence>
<dbReference type="SUPFAM" id="SSF51735">
    <property type="entry name" value="NAD(P)-binding Rossmann-fold domains"/>
    <property type="match status" value="1"/>
</dbReference>
<dbReference type="GO" id="GO:0042351">
    <property type="term" value="P:'de novo' GDP-L-fucose biosynthetic process"/>
    <property type="evidence" value="ECO:0007669"/>
    <property type="project" value="UniProtKB-UniPathway"/>
</dbReference>